<organism evidence="2 3">
    <name type="scientific">Rhynchospora breviuscula</name>
    <dbReference type="NCBI Taxonomy" id="2022672"/>
    <lineage>
        <taxon>Eukaryota</taxon>
        <taxon>Viridiplantae</taxon>
        <taxon>Streptophyta</taxon>
        <taxon>Embryophyta</taxon>
        <taxon>Tracheophyta</taxon>
        <taxon>Spermatophyta</taxon>
        <taxon>Magnoliopsida</taxon>
        <taxon>Liliopsida</taxon>
        <taxon>Poales</taxon>
        <taxon>Cyperaceae</taxon>
        <taxon>Cyperoideae</taxon>
        <taxon>Rhynchosporeae</taxon>
        <taxon>Rhynchospora</taxon>
    </lineage>
</organism>
<dbReference type="EMBL" id="JAMQYH010000005">
    <property type="protein sequence ID" value="KAJ1684926.1"/>
    <property type="molecule type" value="Genomic_DNA"/>
</dbReference>
<sequence>MPMPRRRNPIYKLRKALGLILSRQFINQKVLSFRRNKKYKLFRDYNYAYIREYQFSPSNTPLISYHYNHSGFSKKRRSRILYLLCGGAGMGSMIETNLDYGEFEPMPLPMNRETEETRVVEELEWNGGDNVEENADQGAEEGEEDDDLSVDGRAQRFIERFYEEIRLERQQSLIQWNEMLRRSC</sequence>
<dbReference type="OrthoDB" id="1936669at2759"/>
<feature type="region of interest" description="Disordered" evidence="1">
    <location>
        <begin position="127"/>
        <end position="150"/>
    </location>
</feature>
<reference evidence="2" key="1">
    <citation type="journal article" date="2022" name="Cell">
        <title>Repeat-based holocentromeres influence genome architecture and karyotype evolution.</title>
        <authorList>
            <person name="Hofstatter P.G."/>
            <person name="Thangavel G."/>
            <person name="Lux T."/>
            <person name="Neumann P."/>
            <person name="Vondrak T."/>
            <person name="Novak P."/>
            <person name="Zhang M."/>
            <person name="Costa L."/>
            <person name="Castellani M."/>
            <person name="Scott A."/>
            <person name="Toegelov H."/>
            <person name="Fuchs J."/>
            <person name="Mata-Sucre Y."/>
            <person name="Dias Y."/>
            <person name="Vanzela A.L.L."/>
            <person name="Huettel B."/>
            <person name="Almeida C.C.S."/>
            <person name="Simkova H."/>
            <person name="Souza G."/>
            <person name="Pedrosa-Harand A."/>
            <person name="Macas J."/>
            <person name="Mayer K.F.X."/>
            <person name="Houben A."/>
            <person name="Marques A."/>
        </authorList>
    </citation>
    <scope>NUCLEOTIDE SEQUENCE</scope>
    <source>
        <strain evidence="2">RhyBre1mFocal</strain>
    </source>
</reference>
<proteinExistence type="predicted"/>
<dbReference type="Proteomes" id="UP001151287">
    <property type="component" value="Unassembled WGS sequence"/>
</dbReference>
<dbReference type="Pfam" id="PF05553">
    <property type="entry name" value="DUF761"/>
    <property type="match status" value="1"/>
</dbReference>
<dbReference type="AlphaFoldDB" id="A0A9P9ZAN6"/>
<dbReference type="PANTHER" id="PTHR33265">
    <property type="entry name" value="AVR9/CF-9 RAPIDLY ELICITED PROTEIN-RELATED"/>
    <property type="match status" value="1"/>
</dbReference>
<evidence type="ECO:0000256" key="1">
    <source>
        <dbReference type="SAM" id="MobiDB-lite"/>
    </source>
</evidence>
<protein>
    <submittedName>
        <fullName evidence="2">Uncharacterized protein</fullName>
    </submittedName>
</protein>
<name>A0A9P9ZAN6_9POAL</name>
<dbReference type="InterPro" id="IPR008480">
    <property type="entry name" value="DUF761_pln"/>
</dbReference>
<gene>
    <name evidence="2" type="ORF">LUZ63_016316</name>
</gene>
<evidence type="ECO:0000313" key="2">
    <source>
        <dbReference type="EMBL" id="KAJ1684926.1"/>
    </source>
</evidence>
<feature type="compositionally biased region" description="Acidic residues" evidence="1">
    <location>
        <begin position="130"/>
        <end position="149"/>
    </location>
</feature>
<keyword evidence="3" id="KW-1185">Reference proteome</keyword>
<comment type="caution">
    <text evidence="2">The sequence shown here is derived from an EMBL/GenBank/DDBJ whole genome shotgun (WGS) entry which is preliminary data.</text>
</comment>
<dbReference type="PANTHER" id="PTHR33265:SF10">
    <property type="entry name" value="OS01G0133200 PROTEIN"/>
    <property type="match status" value="1"/>
</dbReference>
<evidence type="ECO:0000313" key="3">
    <source>
        <dbReference type="Proteomes" id="UP001151287"/>
    </source>
</evidence>
<accession>A0A9P9ZAN6</accession>